<name>A0A8J2P932_9HEXA</name>
<sequence>LRGTDTRTNNNTWLKLQAIISGSLKESQILHMQRVLIARDLGE</sequence>
<evidence type="ECO:0000313" key="1">
    <source>
        <dbReference type="EMBL" id="CAG7728301.1"/>
    </source>
</evidence>
<comment type="caution">
    <text evidence="1">The sequence shown here is derived from an EMBL/GenBank/DDBJ whole genome shotgun (WGS) entry which is preliminary data.</text>
</comment>
<accession>A0A8J2P932</accession>
<dbReference type="EMBL" id="CAJVCH010161589">
    <property type="protein sequence ID" value="CAG7728301.1"/>
    <property type="molecule type" value="Genomic_DNA"/>
</dbReference>
<evidence type="ECO:0000313" key="2">
    <source>
        <dbReference type="Proteomes" id="UP000708208"/>
    </source>
</evidence>
<gene>
    <name evidence="1" type="ORF">AFUS01_LOCUS17090</name>
</gene>
<feature type="non-terminal residue" evidence="1">
    <location>
        <position position="1"/>
    </location>
</feature>
<dbReference type="AlphaFoldDB" id="A0A8J2P932"/>
<organism evidence="1 2">
    <name type="scientific">Allacma fusca</name>
    <dbReference type="NCBI Taxonomy" id="39272"/>
    <lineage>
        <taxon>Eukaryota</taxon>
        <taxon>Metazoa</taxon>
        <taxon>Ecdysozoa</taxon>
        <taxon>Arthropoda</taxon>
        <taxon>Hexapoda</taxon>
        <taxon>Collembola</taxon>
        <taxon>Symphypleona</taxon>
        <taxon>Sminthuridae</taxon>
        <taxon>Allacma</taxon>
    </lineage>
</organism>
<reference evidence="1" key="1">
    <citation type="submission" date="2021-06" db="EMBL/GenBank/DDBJ databases">
        <authorList>
            <person name="Hodson N. C."/>
            <person name="Mongue J. A."/>
            <person name="Jaron S. K."/>
        </authorList>
    </citation>
    <scope>NUCLEOTIDE SEQUENCE</scope>
</reference>
<keyword evidence="2" id="KW-1185">Reference proteome</keyword>
<proteinExistence type="predicted"/>
<dbReference type="Proteomes" id="UP000708208">
    <property type="component" value="Unassembled WGS sequence"/>
</dbReference>
<protein>
    <submittedName>
        <fullName evidence="1">Uncharacterized protein</fullName>
    </submittedName>
</protein>